<dbReference type="OrthoDB" id="6783890at2759"/>
<dbReference type="AlphaFoldDB" id="A0A9N9MWY9"/>
<proteinExistence type="predicted"/>
<dbReference type="Gene3D" id="1.20.5.500">
    <property type="entry name" value="Single helix bin"/>
    <property type="match status" value="1"/>
</dbReference>
<keyword evidence="3" id="KW-1185">Reference proteome</keyword>
<accession>A0A9N9MWY9</accession>
<gene>
    <name evidence="2" type="ORF">CEUTPL_LOCUS12990</name>
</gene>
<reference evidence="2" key="1">
    <citation type="submission" date="2022-01" db="EMBL/GenBank/DDBJ databases">
        <authorList>
            <person name="King R."/>
        </authorList>
    </citation>
    <scope>NUCLEOTIDE SEQUENCE</scope>
</reference>
<evidence type="ECO:0000256" key="1">
    <source>
        <dbReference type="SAM" id="Coils"/>
    </source>
</evidence>
<keyword evidence="1" id="KW-0175">Coiled coil</keyword>
<dbReference type="Proteomes" id="UP001152799">
    <property type="component" value="Chromosome 8"/>
</dbReference>
<sequence>MSKLPKALKTSRFWMRSGANNNNPYKVFLDTKTENYYLDEDTFKKRGTAFENEYIRKLTEELIQQLKHKMDKERKMIIRDQLEKERKKLEEDIEDMEENENKKK</sequence>
<dbReference type="EMBL" id="OU892284">
    <property type="protein sequence ID" value="CAG9772584.1"/>
    <property type="molecule type" value="Genomic_DNA"/>
</dbReference>
<name>A0A9N9MWY9_9CUCU</name>
<organism evidence="2 3">
    <name type="scientific">Ceutorhynchus assimilis</name>
    <name type="common">cabbage seed weevil</name>
    <dbReference type="NCBI Taxonomy" id="467358"/>
    <lineage>
        <taxon>Eukaryota</taxon>
        <taxon>Metazoa</taxon>
        <taxon>Ecdysozoa</taxon>
        <taxon>Arthropoda</taxon>
        <taxon>Hexapoda</taxon>
        <taxon>Insecta</taxon>
        <taxon>Pterygota</taxon>
        <taxon>Neoptera</taxon>
        <taxon>Endopterygota</taxon>
        <taxon>Coleoptera</taxon>
        <taxon>Polyphaga</taxon>
        <taxon>Cucujiformia</taxon>
        <taxon>Curculionidae</taxon>
        <taxon>Ceutorhynchinae</taxon>
        <taxon>Ceutorhynchus</taxon>
    </lineage>
</organism>
<protein>
    <submittedName>
        <fullName evidence="2">Uncharacterized protein</fullName>
    </submittedName>
</protein>
<evidence type="ECO:0000313" key="2">
    <source>
        <dbReference type="EMBL" id="CAG9772584.1"/>
    </source>
</evidence>
<feature type="coiled-coil region" evidence="1">
    <location>
        <begin position="56"/>
        <end position="102"/>
    </location>
</feature>
<evidence type="ECO:0000313" key="3">
    <source>
        <dbReference type="Proteomes" id="UP001152799"/>
    </source>
</evidence>